<keyword evidence="3" id="KW-0949">S-adenosyl-L-methionine</keyword>
<evidence type="ECO:0000256" key="1">
    <source>
        <dbReference type="ARBA" id="ARBA00022603"/>
    </source>
</evidence>
<dbReference type="InterPro" id="IPR029063">
    <property type="entry name" value="SAM-dependent_MTases_sf"/>
</dbReference>
<evidence type="ECO:0000259" key="5">
    <source>
        <dbReference type="Pfam" id="PF13649"/>
    </source>
</evidence>
<feature type="domain" description="Methyltransferase" evidence="5">
    <location>
        <begin position="195"/>
        <end position="290"/>
    </location>
</feature>
<dbReference type="Gene3D" id="3.40.50.150">
    <property type="entry name" value="Vaccinia Virus protein VP39"/>
    <property type="match status" value="1"/>
</dbReference>
<feature type="transmembrane region" description="Helical" evidence="4">
    <location>
        <begin position="54"/>
        <end position="77"/>
    </location>
</feature>
<dbReference type="EMBL" id="JAAATW010000001">
    <property type="protein sequence ID" value="NBE06068.1"/>
    <property type="molecule type" value="Genomic_DNA"/>
</dbReference>
<proteinExistence type="predicted"/>
<keyword evidence="2" id="KW-0808">Transferase</keyword>
<evidence type="ECO:0000256" key="4">
    <source>
        <dbReference type="SAM" id="Phobius"/>
    </source>
</evidence>
<dbReference type="InterPro" id="IPR041698">
    <property type="entry name" value="Methyltransf_25"/>
</dbReference>
<keyword evidence="4" id="KW-0812">Transmembrane</keyword>
<dbReference type="PANTHER" id="PTHR43464:SF19">
    <property type="entry name" value="UBIQUINONE BIOSYNTHESIS O-METHYLTRANSFERASE, MITOCHONDRIAL"/>
    <property type="match status" value="1"/>
</dbReference>
<organism evidence="6 7">
    <name type="scientific">Paragemmobacter ruber</name>
    <dbReference type="NCBI Taxonomy" id="1985673"/>
    <lineage>
        <taxon>Bacteria</taxon>
        <taxon>Pseudomonadati</taxon>
        <taxon>Pseudomonadota</taxon>
        <taxon>Alphaproteobacteria</taxon>
        <taxon>Rhodobacterales</taxon>
        <taxon>Paracoccaceae</taxon>
        <taxon>Paragemmobacter</taxon>
    </lineage>
</organism>
<reference evidence="7" key="1">
    <citation type="submission" date="2020-01" db="EMBL/GenBank/DDBJ databases">
        <title>Sphingomonas sp. strain CSW-10.</title>
        <authorList>
            <person name="Chen W.-M."/>
        </authorList>
    </citation>
    <scope>NUCLEOTIDE SEQUENCE [LARGE SCALE GENOMIC DNA]</scope>
    <source>
        <strain evidence="7">CCP-1</strain>
    </source>
</reference>
<dbReference type="SUPFAM" id="SSF53335">
    <property type="entry name" value="S-adenosyl-L-methionine-dependent methyltransferases"/>
    <property type="match status" value="1"/>
</dbReference>
<keyword evidence="1 6" id="KW-0489">Methyltransferase</keyword>
<evidence type="ECO:0000313" key="7">
    <source>
        <dbReference type="Proteomes" id="UP001517376"/>
    </source>
</evidence>
<dbReference type="Proteomes" id="UP001517376">
    <property type="component" value="Unassembled WGS sequence"/>
</dbReference>
<evidence type="ECO:0000313" key="6">
    <source>
        <dbReference type="EMBL" id="NBE06068.1"/>
    </source>
</evidence>
<keyword evidence="7" id="KW-1185">Reference proteome</keyword>
<protein>
    <submittedName>
        <fullName evidence="6">Methyltransferase domain-containing protein</fullName>
    </submittedName>
</protein>
<comment type="caution">
    <text evidence="6">The sequence shown here is derived from an EMBL/GenBank/DDBJ whole genome shotgun (WGS) entry which is preliminary data.</text>
</comment>
<dbReference type="Pfam" id="PF13649">
    <property type="entry name" value="Methyltransf_25"/>
    <property type="match status" value="1"/>
</dbReference>
<gene>
    <name evidence="6" type="ORF">GU920_00810</name>
</gene>
<accession>A0ABW9Y0N9</accession>
<feature type="transmembrane region" description="Helical" evidence="4">
    <location>
        <begin position="115"/>
        <end position="136"/>
    </location>
</feature>
<dbReference type="PANTHER" id="PTHR43464">
    <property type="entry name" value="METHYLTRANSFERASE"/>
    <property type="match status" value="1"/>
</dbReference>
<dbReference type="RefSeq" id="WP_161764986.1">
    <property type="nucleotide sequence ID" value="NZ_JAAATW010000001.1"/>
</dbReference>
<name>A0ABW9Y0N9_9RHOB</name>
<feature type="transmembrane region" description="Helical" evidence="4">
    <location>
        <begin position="30"/>
        <end position="48"/>
    </location>
</feature>
<dbReference type="CDD" id="cd02440">
    <property type="entry name" value="AdoMet_MTases"/>
    <property type="match status" value="1"/>
</dbReference>
<evidence type="ECO:0000256" key="3">
    <source>
        <dbReference type="ARBA" id="ARBA00022691"/>
    </source>
</evidence>
<dbReference type="GO" id="GO:0032259">
    <property type="term" value="P:methylation"/>
    <property type="evidence" value="ECO:0007669"/>
    <property type="project" value="UniProtKB-KW"/>
</dbReference>
<evidence type="ECO:0000256" key="2">
    <source>
        <dbReference type="ARBA" id="ARBA00022679"/>
    </source>
</evidence>
<keyword evidence="4" id="KW-1133">Transmembrane helix</keyword>
<sequence length="353" mass="39252">MQTEPTEDQEFRLAAFNQNHEAFRSLNQQMWQIPLIAMTLTGGLWFGVSRTEDYALFTMALLLLAGLANIALIVVLYRLRYVMGLYLDWLRDKHPDGAVVAEGTNPFNRQYVVRYAFQGMLGLAAAVSFGLLYVSASQADWEAVLRPKPESDALSFYRRHAADLADGYEALAFEDAHPDLVRILMTERAGSVLDILDVGAGTGRDAAWLAHRGHRVVAVEPSEAMQAIGKRLHSDEGISWVFDTLPTLDEIHATGKRFDLVILSAVWMHLPEEDRAKALTSVYGLLLPGGTAYLTLRIGPEEPSRGIHSVSLEDFRRLASNLSIPVKSLASQSDLLGRSHIVWQAIRIDRPKS</sequence>
<keyword evidence="4" id="KW-0472">Membrane</keyword>
<dbReference type="GO" id="GO:0008168">
    <property type="term" value="F:methyltransferase activity"/>
    <property type="evidence" value="ECO:0007669"/>
    <property type="project" value="UniProtKB-KW"/>
</dbReference>